<protein>
    <submittedName>
        <fullName evidence="5">Aldehyde dehydrogenase</fullName>
    </submittedName>
</protein>
<feature type="domain" description="Aldehyde dehydrogenase" evidence="4">
    <location>
        <begin position="15"/>
        <end position="469"/>
    </location>
</feature>
<dbReference type="RefSeq" id="XP_007291951.1">
    <property type="nucleotide sequence ID" value="XM_007291889.1"/>
</dbReference>
<dbReference type="HOGENOM" id="CLU_005391_1_0_1"/>
<evidence type="ECO:0000256" key="1">
    <source>
        <dbReference type="ARBA" id="ARBA00023002"/>
    </source>
</evidence>
<dbReference type="GO" id="GO:0004777">
    <property type="term" value="F:succinate-semialdehyde dehydrogenase (NAD+) activity"/>
    <property type="evidence" value="ECO:0007669"/>
    <property type="project" value="TreeGrafter"/>
</dbReference>
<evidence type="ECO:0000313" key="5">
    <source>
        <dbReference type="EMBL" id="EKD17693.1"/>
    </source>
</evidence>
<proteinExistence type="inferred from homology"/>
<dbReference type="OrthoDB" id="310895at2759"/>
<dbReference type="GO" id="GO:0009450">
    <property type="term" value="P:gamma-aminobutyric acid catabolic process"/>
    <property type="evidence" value="ECO:0007669"/>
    <property type="project" value="TreeGrafter"/>
</dbReference>
<dbReference type="InterPro" id="IPR016161">
    <property type="entry name" value="Ald_DH/histidinol_DH"/>
</dbReference>
<evidence type="ECO:0000259" key="4">
    <source>
        <dbReference type="Pfam" id="PF00171"/>
    </source>
</evidence>
<evidence type="ECO:0000256" key="3">
    <source>
        <dbReference type="RuleBase" id="RU003345"/>
    </source>
</evidence>
<dbReference type="GeneID" id="18759997"/>
<dbReference type="InterPro" id="IPR016163">
    <property type="entry name" value="Ald_DH_C"/>
</dbReference>
<organism evidence="5 6">
    <name type="scientific">Marssonina brunnea f. sp. multigermtubi (strain MB_m1)</name>
    <name type="common">Marssonina leaf spot fungus</name>
    <dbReference type="NCBI Taxonomy" id="1072389"/>
    <lineage>
        <taxon>Eukaryota</taxon>
        <taxon>Fungi</taxon>
        <taxon>Dikarya</taxon>
        <taxon>Ascomycota</taxon>
        <taxon>Pezizomycotina</taxon>
        <taxon>Leotiomycetes</taxon>
        <taxon>Helotiales</taxon>
        <taxon>Drepanopezizaceae</taxon>
        <taxon>Drepanopeziza</taxon>
    </lineage>
</organism>
<dbReference type="EMBL" id="JH921435">
    <property type="protein sequence ID" value="EKD17693.1"/>
    <property type="molecule type" value="Genomic_DNA"/>
</dbReference>
<dbReference type="PROSITE" id="PS00687">
    <property type="entry name" value="ALDEHYDE_DEHYDR_GLU"/>
    <property type="match status" value="1"/>
</dbReference>
<name>K1XAI9_MARBU</name>
<dbReference type="SUPFAM" id="SSF53720">
    <property type="entry name" value="ALDH-like"/>
    <property type="match status" value="1"/>
</dbReference>
<dbReference type="eggNOG" id="KOG2451">
    <property type="taxonomic scope" value="Eukaryota"/>
</dbReference>
<dbReference type="STRING" id="1072389.K1XAI9"/>
<evidence type="ECO:0000313" key="6">
    <source>
        <dbReference type="Proteomes" id="UP000006753"/>
    </source>
</evidence>
<dbReference type="InterPro" id="IPR015590">
    <property type="entry name" value="Aldehyde_DH_dom"/>
</dbReference>
<dbReference type="OMA" id="PFGGEKH"/>
<dbReference type="PROSITE" id="PS00070">
    <property type="entry name" value="ALDEHYDE_DEHYDR_CYS"/>
    <property type="match status" value="1"/>
</dbReference>
<dbReference type="FunFam" id="3.40.309.10:FF:000010">
    <property type="entry name" value="Gamma-aminobutyraldehyde dehydrogenase"/>
    <property type="match status" value="1"/>
</dbReference>
<keyword evidence="6" id="KW-1185">Reference proteome</keyword>
<comment type="similarity">
    <text evidence="3">Belongs to the aldehyde dehydrogenase family.</text>
</comment>
<dbReference type="CDD" id="cd07105">
    <property type="entry name" value="ALDH_SaliADH"/>
    <property type="match status" value="1"/>
</dbReference>
<gene>
    <name evidence="5" type="ORF">MBM_04062</name>
</gene>
<dbReference type="PANTHER" id="PTHR43353:SF6">
    <property type="entry name" value="CYTOPLASMIC ALDEHYDE DEHYDROGENASE (EUROFUNG)"/>
    <property type="match status" value="1"/>
</dbReference>
<dbReference type="Gene3D" id="3.40.605.10">
    <property type="entry name" value="Aldehyde Dehydrogenase, Chain A, domain 1"/>
    <property type="match status" value="1"/>
</dbReference>
<dbReference type="PANTHER" id="PTHR43353">
    <property type="entry name" value="SUCCINATE-SEMIALDEHYDE DEHYDROGENASE, MITOCHONDRIAL"/>
    <property type="match status" value="1"/>
</dbReference>
<reference evidence="5 6" key="1">
    <citation type="journal article" date="2012" name="BMC Genomics">
        <title>Sequencing the genome of Marssonina brunnea reveals fungus-poplar co-evolution.</title>
        <authorList>
            <person name="Zhu S."/>
            <person name="Cao Y.-Z."/>
            <person name="Jiang C."/>
            <person name="Tan B.-Y."/>
            <person name="Wang Z."/>
            <person name="Feng S."/>
            <person name="Zhang L."/>
            <person name="Su X.-H."/>
            <person name="Brejova B."/>
            <person name="Vinar T."/>
            <person name="Xu M."/>
            <person name="Wang M.-X."/>
            <person name="Zhang S.-G."/>
            <person name="Huang M.-R."/>
            <person name="Wu R."/>
            <person name="Zhou Y."/>
        </authorList>
    </citation>
    <scope>NUCLEOTIDE SEQUENCE [LARGE SCALE GENOMIC DNA]</scope>
    <source>
        <strain evidence="5 6">MB_m1</strain>
    </source>
</reference>
<dbReference type="InterPro" id="IPR050740">
    <property type="entry name" value="Aldehyde_DH_Superfamily"/>
</dbReference>
<sequence>MLTVPLFINGRDVTTSKTIDVTSPSTGQVIHRAAAAGVADAIAAVEAAQAAFPAWAATTPDAKRKIFYKAADLLEARLEEAGKVEEAEISARPSFAGGFDVPNAIAGLRSVAGVIGSVWGSIPSLSNPKKEALVLKEPFGVILGVAPWNSPYILGLRSFSFAIAAGNTAVIKVSELAPQSMGILGQVFRDAGLPDGVLNIIQTHPSDAAAVTRAIIEHPAVRKINFTGSAVVGRIVAELAGKNLKPMLMELGGKAPAIVLPDADLELAARECAVGAFLHSGQICMATERIIVVKGITDKFAEVLKGTIEAIFPSKGDALVLISEAGVKKNKALVADAQRKGGEVIFGDVNAAEAAPVLMRPVVVKGVTKEMDIYYTESFGPTVSLIEVEDEEAAIQLANDTEYGLSSSIFTRDLLAGLRVAKRIESGAVHINAMSVHDEPALPHGGVKASGWGRFGSQGIDEWYKTKTITYMTS</sequence>
<dbReference type="Gene3D" id="3.40.309.10">
    <property type="entry name" value="Aldehyde Dehydrogenase, Chain A, domain 2"/>
    <property type="match status" value="1"/>
</dbReference>
<accession>K1XAI9</accession>
<evidence type="ECO:0000256" key="2">
    <source>
        <dbReference type="PROSITE-ProRule" id="PRU10007"/>
    </source>
</evidence>
<feature type="active site" evidence="2">
    <location>
        <position position="250"/>
    </location>
</feature>
<dbReference type="AlphaFoldDB" id="K1XAI9"/>
<dbReference type="KEGG" id="mbe:MBM_04062"/>
<dbReference type="InterPro" id="IPR029510">
    <property type="entry name" value="Ald_DH_CS_GLU"/>
</dbReference>
<dbReference type="InterPro" id="IPR016160">
    <property type="entry name" value="Ald_DH_CS_CYS"/>
</dbReference>
<dbReference type="InterPro" id="IPR016162">
    <property type="entry name" value="Ald_DH_N"/>
</dbReference>
<dbReference type="Proteomes" id="UP000006753">
    <property type="component" value="Unassembled WGS sequence"/>
</dbReference>
<keyword evidence="1 3" id="KW-0560">Oxidoreductase</keyword>
<dbReference type="InParanoid" id="K1XAI9"/>
<dbReference type="Pfam" id="PF00171">
    <property type="entry name" value="Aldedh"/>
    <property type="match status" value="1"/>
</dbReference>